<keyword evidence="2" id="KW-1185">Reference proteome</keyword>
<evidence type="ECO:0000313" key="1">
    <source>
        <dbReference type="EMBL" id="SDL98937.1"/>
    </source>
</evidence>
<accession>A0A1G9PL49</accession>
<dbReference type="AlphaFoldDB" id="A0A1G9PL49"/>
<protein>
    <submittedName>
        <fullName evidence="1">OsmC-like protein</fullName>
    </submittedName>
</protein>
<dbReference type="EMBL" id="FNGV01000004">
    <property type="protein sequence ID" value="SDL98937.1"/>
    <property type="molecule type" value="Genomic_DNA"/>
</dbReference>
<reference evidence="1 2" key="1">
    <citation type="submission" date="2016-10" db="EMBL/GenBank/DDBJ databases">
        <authorList>
            <person name="de Groot N.N."/>
        </authorList>
    </citation>
    <scope>NUCLEOTIDE SEQUENCE [LARGE SCALE GENOMIC DNA]</scope>
    <source>
        <strain evidence="1 2">DSM 19886</strain>
    </source>
</reference>
<sequence>MKYSIKATATSKNSASVNIKQTEINFGITPDSADILANPAELFLASFSACILKNVERFSELMGFEYSDAEITVNAMRLEKPPRMDEINYGLKIYSRDDNLNINLLKKNIEKFGTIFNTVKASCSITGEIEKITT</sequence>
<name>A0A1G9PL49_9FLAO</name>
<dbReference type="InterPro" id="IPR003718">
    <property type="entry name" value="OsmC/Ohr_fam"/>
</dbReference>
<dbReference type="Pfam" id="PF02566">
    <property type="entry name" value="OsmC"/>
    <property type="match status" value="1"/>
</dbReference>
<dbReference type="OrthoDB" id="9781312at2"/>
<dbReference type="Gene3D" id="3.30.300.20">
    <property type="match status" value="1"/>
</dbReference>
<dbReference type="SUPFAM" id="SSF82784">
    <property type="entry name" value="OsmC-like"/>
    <property type="match status" value="1"/>
</dbReference>
<dbReference type="STRING" id="192904.SAMN04488514_10434"/>
<dbReference type="InterPro" id="IPR036102">
    <property type="entry name" value="OsmC/Ohrsf"/>
</dbReference>
<dbReference type="RefSeq" id="WP_089888287.1">
    <property type="nucleotide sequence ID" value="NZ_FNGV01000004.1"/>
</dbReference>
<proteinExistence type="predicted"/>
<gene>
    <name evidence="1" type="ORF">SAMN04488514_10434</name>
</gene>
<evidence type="ECO:0000313" key="2">
    <source>
        <dbReference type="Proteomes" id="UP000199440"/>
    </source>
</evidence>
<dbReference type="Proteomes" id="UP000199440">
    <property type="component" value="Unassembled WGS sequence"/>
</dbReference>
<organism evidence="1 2">
    <name type="scientific">Kriegella aquimaris</name>
    <dbReference type="NCBI Taxonomy" id="192904"/>
    <lineage>
        <taxon>Bacteria</taxon>
        <taxon>Pseudomonadati</taxon>
        <taxon>Bacteroidota</taxon>
        <taxon>Flavobacteriia</taxon>
        <taxon>Flavobacteriales</taxon>
        <taxon>Flavobacteriaceae</taxon>
        <taxon>Kriegella</taxon>
    </lineage>
</organism>
<dbReference type="InterPro" id="IPR015946">
    <property type="entry name" value="KH_dom-like_a/b"/>
</dbReference>